<evidence type="ECO:0000256" key="4">
    <source>
        <dbReference type="ARBA" id="ARBA00022840"/>
    </source>
</evidence>
<dbReference type="InterPro" id="IPR011009">
    <property type="entry name" value="Kinase-like_dom_sf"/>
</dbReference>
<keyword evidence="3" id="KW-0418">Kinase</keyword>
<dbReference type="Gene3D" id="1.25.40.70">
    <property type="entry name" value="Phosphatidylinositol 3-kinase, accessory domain (PIK)"/>
    <property type="match status" value="1"/>
</dbReference>
<dbReference type="PROSITE" id="PS51546">
    <property type="entry name" value="PI3K_RBD"/>
    <property type="match status" value="1"/>
</dbReference>
<dbReference type="GO" id="GO:0016477">
    <property type="term" value="P:cell migration"/>
    <property type="evidence" value="ECO:0007669"/>
    <property type="project" value="TreeGrafter"/>
</dbReference>
<dbReference type="GO" id="GO:0043491">
    <property type="term" value="P:phosphatidylinositol 3-kinase/protein kinase B signal transduction"/>
    <property type="evidence" value="ECO:0007669"/>
    <property type="project" value="TreeGrafter"/>
</dbReference>
<evidence type="ECO:0000259" key="8">
    <source>
        <dbReference type="PROSITE" id="PS51546"/>
    </source>
</evidence>
<dbReference type="InterPro" id="IPR000403">
    <property type="entry name" value="PI3/4_kinase_cat_dom"/>
</dbReference>
<dbReference type="EMBL" id="MLAK01000431">
    <property type="protein sequence ID" value="OHT14028.1"/>
    <property type="molecule type" value="Genomic_DNA"/>
</dbReference>
<dbReference type="InterPro" id="IPR016024">
    <property type="entry name" value="ARM-type_fold"/>
</dbReference>
<evidence type="ECO:0000259" key="9">
    <source>
        <dbReference type="PROSITE" id="PS51547"/>
    </source>
</evidence>
<keyword evidence="11" id="KW-1185">Reference proteome</keyword>
<keyword evidence="2" id="KW-0547">Nucleotide-binding</keyword>
<dbReference type="InterPro" id="IPR018936">
    <property type="entry name" value="PI3/4_kinase_CS"/>
</dbReference>
<dbReference type="Proteomes" id="UP000179807">
    <property type="component" value="Unassembled WGS sequence"/>
</dbReference>
<dbReference type="Gene3D" id="2.60.40.150">
    <property type="entry name" value="C2 domain"/>
    <property type="match status" value="1"/>
</dbReference>
<dbReference type="SUPFAM" id="SSF49562">
    <property type="entry name" value="C2 domain (Calcium/lipid-binding domain, CaLB)"/>
    <property type="match status" value="1"/>
</dbReference>
<dbReference type="CDD" id="cd00891">
    <property type="entry name" value="PI3Kc"/>
    <property type="match status" value="1"/>
</dbReference>
<dbReference type="GO" id="GO:0016303">
    <property type="term" value="F:1-phosphatidylinositol-3-kinase activity"/>
    <property type="evidence" value="ECO:0007669"/>
    <property type="project" value="TreeGrafter"/>
</dbReference>
<dbReference type="PANTHER" id="PTHR10048">
    <property type="entry name" value="PHOSPHATIDYLINOSITOL KINASE"/>
    <property type="match status" value="1"/>
</dbReference>
<dbReference type="Gene3D" id="1.10.1070.11">
    <property type="entry name" value="Phosphatidylinositol 3-/4-kinase, catalytic domain"/>
    <property type="match status" value="1"/>
</dbReference>
<keyword evidence="4" id="KW-0067">ATP-binding</keyword>
<dbReference type="Gene3D" id="3.10.20.770">
    <property type="match status" value="1"/>
</dbReference>
<name>A0A1J4KWA2_9EUKA</name>
<comment type="similarity">
    <text evidence="5">Belongs to the PI3/PI4-kinase family.</text>
</comment>
<dbReference type="GO" id="GO:0005942">
    <property type="term" value="C:phosphatidylinositol 3-kinase complex"/>
    <property type="evidence" value="ECO:0007669"/>
    <property type="project" value="TreeGrafter"/>
</dbReference>
<dbReference type="PROSITE" id="PS51545">
    <property type="entry name" value="PIK_HELICAL"/>
    <property type="match status" value="1"/>
</dbReference>
<proteinExistence type="inferred from homology"/>
<evidence type="ECO:0000256" key="1">
    <source>
        <dbReference type="ARBA" id="ARBA00022679"/>
    </source>
</evidence>
<evidence type="ECO:0000256" key="5">
    <source>
        <dbReference type="PROSITE-ProRule" id="PRU00880"/>
    </source>
</evidence>
<feature type="domain" description="PI3K/PI4K catalytic" evidence="6">
    <location>
        <begin position="772"/>
        <end position="1048"/>
    </location>
</feature>
<dbReference type="InterPro" id="IPR000341">
    <property type="entry name" value="PI3K_Ras-bd_dom"/>
</dbReference>
<dbReference type="SMART" id="SM00146">
    <property type="entry name" value="PI3Kc"/>
    <property type="match status" value="1"/>
</dbReference>
<feature type="domain" description="C2 PI3K-type" evidence="9">
    <location>
        <begin position="385"/>
        <end position="537"/>
    </location>
</feature>
<dbReference type="OrthoDB" id="67688at2759"/>
<dbReference type="InterPro" id="IPR015433">
    <property type="entry name" value="PI3/4_kinase"/>
</dbReference>
<gene>
    <name evidence="10" type="ORF">TRFO_15685</name>
</gene>
<dbReference type="SUPFAM" id="SSF54236">
    <property type="entry name" value="Ubiquitin-like"/>
    <property type="match status" value="1"/>
</dbReference>
<dbReference type="PROSITE" id="PS00916">
    <property type="entry name" value="PI3_4_KINASE_2"/>
    <property type="match status" value="1"/>
</dbReference>
<evidence type="ECO:0000313" key="11">
    <source>
        <dbReference type="Proteomes" id="UP000179807"/>
    </source>
</evidence>
<dbReference type="InterPro" id="IPR001263">
    <property type="entry name" value="PI3K_accessory_dom"/>
</dbReference>
<sequence length="1060" mass="122612">MFLMTKYKLIFMSHLRRLLSIELLSSKIFEKMSLNNLPSSDFASSFKPVTICTKDGRFFIVWQQKVPILADFLNIFSQLSISYDKIAIAIPRMIDLIVIYSKNDIQNNVASNSNLPFPSIIVPLKQEDDFTSQIITDNLKIPLILYESNDGKYSLIKPFDPESLLSKYSDPLHCFESFKPIDLVETHPRVKSVIKLLDNSWNQPMNDSFYRLAKVACDSTLERYKKLKKEPLLKIISICPPKKEHIKVPLMISATIGFSLPGDIPITQMTFPTTSDVTADEALKQILDKMMKKFDIGSLPSYDEYCFLIPGTDEIIAGSYLLNNFIFIQKFIESTKTFLDLTILKRDSIKTIKHRKDESDEKLIQLPEYFDTSHTTKIYLPHFLISTKFSIFIEGIKFNSSIRGSFKIESILYVGSTLIESIKFYDSENIFIIDDFSSMGLKIDFNKCVNQLPRYSKLVIKIYMKTNKRNEIVGYASMPIFDHNGRIHTGRKLINFCLCKHLPPTPVSPIKSDCCVYLKLPEYSRPIFFELLDVRKPTIGQNEFSEQDINNMNFPSLITKPLTFEQQTFLYQYRWVLTSFPQLLILYLASINLCQIDVISELPLLLKEWQEPNISSILLLLSDKFTDPIIRNYAVSKLENWTDGELSLYLLQIVQSLQFEPHDDSNLALFLLKRAILEPKYLGLQFFWNLKSLFDLPWMHSRALWIMTALIAFSDNHESFVFSYSFTEMQLKICEKYVDENLNKVQELLTQQRLPPNTQLPIDPKLIVTEYVPKMCFFADSAKKPLFLTFKSADPFCTDYIRMMVKLNDDLRQDQITLQIMKVMDDIWKKHGLNMRLKLYSVLSTGANQGIIEIVPNAVTIASIQKKRGKISGVLKNDVISKWIYDAHPEEITDILENFTYSMAGYIVATYVLGIGDRHCSNMMIQKDGHFFHIDFGHFLGHFKTCLGMERESNLFYFSDAFAYVFGDVNGPLYHEFEKLCCYAFNIIRANHDIIFTLLYLMLDTGIPELESIDDLKYIENALMLNLTDDEASAKLCEMFKIIPKMKRTAVSDFCHLTQH</sequence>
<keyword evidence="1" id="KW-0808">Transferase</keyword>
<dbReference type="CDD" id="cd00864">
    <property type="entry name" value="PI3Ka"/>
    <property type="match status" value="1"/>
</dbReference>
<accession>A0A1J4KWA2</accession>
<dbReference type="SUPFAM" id="SSF56112">
    <property type="entry name" value="Protein kinase-like (PK-like)"/>
    <property type="match status" value="1"/>
</dbReference>
<evidence type="ECO:0000313" key="10">
    <source>
        <dbReference type="EMBL" id="OHT14028.1"/>
    </source>
</evidence>
<dbReference type="PROSITE" id="PS50290">
    <property type="entry name" value="PI3_4_KINASE_3"/>
    <property type="match status" value="1"/>
</dbReference>
<dbReference type="InterPro" id="IPR042236">
    <property type="entry name" value="PI3K_accessory_sf"/>
</dbReference>
<feature type="domain" description="PI3K-RBD" evidence="8">
    <location>
        <begin position="247"/>
        <end position="344"/>
    </location>
</feature>
<dbReference type="SMART" id="SM00145">
    <property type="entry name" value="PI3Ka"/>
    <property type="match status" value="1"/>
</dbReference>
<feature type="domain" description="PIK helical" evidence="7">
    <location>
        <begin position="536"/>
        <end position="713"/>
    </location>
</feature>
<dbReference type="Gene3D" id="3.30.1010.10">
    <property type="entry name" value="Phosphatidylinositol 3-kinase Catalytic Subunit, Chain A, domain 4"/>
    <property type="match status" value="1"/>
</dbReference>
<dbReference type="GO" id="GO:0005886">
    <property type="term" value="C:plasma membrane"/>
    <property type="evidence" value="ECO:0007669"/>
    <property type="project" value="TreeGrafter"/>
</dbReference>
<dbReference type="GO" id="GO:0005524">
    <property type="term" value="F:ATP binding"/>
    <property type="evidence" value="ECO:0007669"/>
    <property type="project" value="UniProtKB-KW"/>
</dbReference>
<dbReference type="VEuPathDB" id="TrichDB:TRFO_15685"/>
<evidence type="ECO:0000256" key="2">
    <source>
        <dbReference type="ARBA" id="ARBA00022741"/>
    </source>
</evidence>
<dbReference type="InterPro" id="IPR002420">
    <property type="entry name" value="PI3K-type_C2_dom"/>
</dbReference>
<protein>
    <submittedName>
        <fullName evidence="10">Phosphatidylinositol 3- and 4-kinase family protein</fullName>
    </submittedName>
</protein>
<dbReference type="Pfam" id="PF00454">
    <property type="entry name" value="PI3_PI4_kinase"/>
    <property type="match status" value="1"/>
</dbReference>
<organism evidence="10 11">
    <name type="scientific">Tritrichomonas foetus</name>
    <dbReference type="NCBI Taxonomy" id="1144522"/>
    <lineage>
        <taxon>Eukaryota</taxon>
        <taxon>Metamonada</taxon>
        <taxon>Parabasalia</taxon>
        <taxon>Tritrichomonadida</taxon>
        <taxon>Tritrichomonadidae</taxon>
        <taxon>Tritrichomonas</taxon>
    </lineage>
</organism>
<dbReference type="SUPFAM" id="SSF48371">
    <property type="entry name" value="ARM repeat"/>
    <property type="match status" value="1"/>
</dbReference>
<evidence type="ECO:0000259" key="6">
    <source>
        <dbReference type="PROSITE" id="PS50290"/>
    </source>
</evidence>
<dbReference type="InterPro" id="IPR036940">
    <property type="entry name" value="PI3/4_kinase_cat_sf"/>
</dbReference>
<dbReference type="InterPro" id="IPR035448">
    <property type="entry name" value="PI3Kc"/>
</dbReference>
<dbReference type="Pfam" id="PF00613">
    <property type="entry name" value="PI3Ka"/>
    <property type="match status" value="1"/>
</dbReference>
<dbReference type="PROSITE" id="PS51547">
    <property type="entry name" value="C2_PI3K"/>
    <property type="match status" value="1"/>
</dbReference>
<dbReference type="GeneID" id="94833224"/>
<dbReference type="InterPro" id="IPR035892">
    <property type="entry name" value="C2_domain_sf"/>
</dbReference>
<dbReference type="GO" id="GO:0035005">
    <property type="term" value="F:1-phosphatidylinositol-4-phosphate 3-kinase activity"/>
    <property type="evidence" value="ECO:0007669"/>
    <property type="project" value="TreeGrafter"/>
</dbReference>
<comment type="caution">
    <text evidence="10">The sequence shown here is derived from an EMBL/GenBank/DDBJ whole genome shotgun (WGS) entry which is preliminary data.</text>
</comment>
<dbReference type="PANTHER" id="PTHR10048:SF14">
    <property type="entry name" value="LD28067P"/>
    <property type="match status" value="1"/>
</dbReference>
<dbReference type="PROSITE" id="PS00915">
    <property type="entry name" value="PI3_4_KINASE_1"/>
    <property type="match status" value="1"/>
</dbReference>
<dbReference type="InterPro" id="IPR029071">
    <property type="entry name" value="Ubiquitin-like_domsf"/>
</dbReference>
<dbReference type="GO" id="GO:0005737">
    <property type="term" value="C:cytoplasm"/>
    <property type="evidence" value="ECO:0007669"/>
    <property type="project" value="TreeGrafter"/>
</dbReference>
<reference evidence="10" key="1">
    <citation type="submission" date="2016-10" db="EMBL/GenBank/DDBJ databases">
        <authorList>
            <person name="Benchimol M."/>
            <person name="Almeida L.G."/>
            <person name="Vasconcelos A.T."/>
            <person name="Perreira-Neves A."/>
            <person name="Rosa I.A."/>
            <person name="Tasca T."/>
            <person name="Bogo M.R."/>
            <person name="de Souza W."/>
        </authorList>
    </citation>
    <scope>NUCLEOTIDE SEQUENCE [LARGE SCALE GENOMIC DNA]</scope>
    <source>
        <strain evidence="10">K</strain>
    </source>
</reference>
<evidence type="ECO:0000256" key="3">
    <source>
        <dbReference type="ARBA" id="ARBA00022777"/>
    </source>
</evidence>
<dbReference type="RefSeq" id="XP_068367164.1">
    <property type="nucleotide sequence ID" value="XM_068498520.1"/>
</dbReference>
<evidence type="ECO:0000259" key="7">
    <source>
        <dbReference type="PROSITE" id="PS51545"/>
    </source>
</evidence>
<dbReference type="GO" id="GO:0048015">
    <property type="term" value="P:phosphatidylinositol-mediated signaling"/>
    <property type="evidence" value="ECO:0007669"/>
    <property type="project" value="TreeGrafter"/>
</dbReference>
<dbReference type="AlphaFoldDB" id="A0A1J4KWA2"/>